<evidence type="ECO:0000313" key="3">
    <source>
        <dbReference type="EMBL" id="EIW75056.1"/>
    </source>
</evidence>
<dbReference type="PROSITE" id="PS51673">
    <property type="entry name" value="SUZ"/>
    <property type="match status" value="1"/>
</dbReference>
<accession>A0A5M3M804</accession>
<proteinExistence type="predicted"/>
<feature type="compositionally biased region" description="Low complexity" evidence="1">
    <location>
        <begin position="146"/>
        <end position="161"/>
    </location>
</feature>
<sequence>MQASTSTATLDAWDETAYLPPHGVPQVSTAGTALPTSNSGPSKSKKKPSARVVRDDWDNSDSEEEDNAQVWEKANSTVPMPELVIAPSSTSQVVSPPPAALQGPMRILKRPSPATSQNSAKPADSPRNTFAQREAQYQEARERIFGSSSKASDNDSGSGSNTPAKDSSESKGVPEDVQLPGTSGEQMRSPVNVIRAPLGPDNKPSANGQQPKGFGDRRGKKKPPTAHLT</sequence>
<feature type="domain" description="SUZ" evidence="2">
    <location>
        <begin position="79"/>
        <end position="149"/>
    </location>
</feature>
<dbReference type="OrthoDB" id="5373615at2759"/>
<evidence type="ECO:0000313" key="4">
    <source>
        <dbReference type="Proteomes" id="UP000053558"/>
    </source>
</evidence>
<name>A0A5M3M804_CONPW</name>
<feature type="region of interest" description="Disordered" evidence="1">
    <location>
        <begin position="1"/>
        <end position="229"/>
    </location>
</feature>
<keyword evidence="4" id="KW-1185">Reference proteome</keyword>
<gene>
    <name evidence="3" type="ORF">CONPUDRAFT_169491</name>
</gene>
<evidence type="ECO:0000259" key="2">
    <source>
        <dbReference type="PROSITE" id="PS51673"/>
    </source>
</evidence>
<dbReference type="KEGG" id="cput:CONPUDRAFT_169491"/>
<feature type="compositionally biased region" description="Polar residues" evidence="1">
    <location>
        <begin position="26"/>
        <end position="38"/>
    </location>
</feature>
<dbReference type="AlphaFoldDB" id="A0A5M3M804"/>
<comment type="caution">
    <text evidence="3">The sequence shown here is derived from an EMBL/GenBank/DDBJ whole genome shotgun (WGS) entry which is preliminary data.</text>
</comment>
<dbReference type="OMA" id="WNDANTK"/>
<protein>
    <recommendedName>
        <fullName evidence="2">SUZ domain-containing protein</fullName>
    </recommendedName>
</protein>
<dbReference type="EMBL" id="JH711589">
    <property type="protein sequence ID" value="EIW75056.1"/>
    <property type="molecule type" value="Genomic_DNA"/>
</dbReference>
<feature type="compositionally biased region" description="Acidic residues" evidence="1">
    <location>
        <begin position="58"/>
        <end position="67"/>
    </location>
</feature>
<feature type="compositionally biased region" description="Basic residues" evidence="1">
    <location>
        <begin position="218"/>
        <end position="229"/>
    </location>
</feature>
<dbReference type="PANTHER" id="PTHR31796">
    <property type="entry name" value="SUZ DOMAIN-CONTAINING PROTEIN 1"/>
    <property type="match status" value="1"/>
</dbReference>
<evidence type="ECO:0000256" key="1">
    <source>
        <dbReference type="SAM" id="MobiDB-lite"/>
    </source>
</evidence>
<dbReference type="Pfam" id="PF12752">
    <property type="entry name" value="SUZ"/>
    <property type="match status" value="1"/>
</dbReference>
<dbReference type="RefSeq" id="XP_007774495.1">
    <property type="nucleotide sequence ID" value="XM_007776305.1"/>
</dbReference>
<dbReference type="Proteomes" id="UP000053558">
    <property type="component" value="Unassembled WGS sequence"/>
</dbReference>
<feature type="compositionally biased region" description="Polar residues" evidence="1">
    <location>
        <begin position="113"/>
        <end position="131"/>
    </location>
</feature>
<dbReference type="InterPro" id="IPR024771">
    <property type="entry name" value="SUZ"/>
</dbReference>
<reference evidence="4" key="1">
    <citation type="journal article" date="2012" name="Science">
        <title>The Paleozoic origin of enzymatic lignin decomposition reconstructed from 31 fungal genomes.</title>
        <authorList>
            <person name="Floudas D."/>
            <person name="Binder M."/>
            <person name="Riley R."/>
            <person name="Barry K."/>
            <person name="Blanchette R.A."/>
            <person name="Henrissat B."/>
            <person name="Martinez A.T."/>
            <person name="Otillar R."/>
            <person name="Spatafora J.W."/>
            <person name="Yadav J.S."/>
            <person name="Aerts A."/>
            <person name="Benoit I."/>
            <person name="Boyd A."/>
            <person name="Carlson A."/>
            <person name="Copeland A."/>
            <person name="Coutinho P.M."/>
            <person name="de Vries R.P."/>
            <person name="Ferreira P."/>
            <person name="Findley K."/>
            <person name="Foster B."/>
            <person name="Gaskell J."/>
            <person name="Glotzer D."/>
            <person name="Gorecki P."/>
            <person name="Heitman J."/>
            <person name="Hesse C."/>
            <person name="Hori C."/>
            <person name="Igarashi K."/>
            <person name="Jurgens J.A."/>
            <person name="Kallen N."/>
            <person name="Kersten P."/>
            <person name="Kohler A."/>
            <person name="Kuees U."/>
            <person name="Kumar T.K.A."/>
            <person name="Kuo A."/>
            <person name="LaButti K."/>
            <person name="Larrondo L.F."/>
            <person name="Lindquist E."/>
            <person name="Ling A."/>
            <person name="Lombard V."/>
            <person name="Lucas S."/>
            <person name="Lundell T."/>
            <person name="Martin R."/>
            <person name="McLaughlin D.J."/>
            <person name="Morgenstern I."/>
            <person name="Morin E."/>
            <person name="Murat C."/>
            <person name="Nagy L.G."/>
            <person name="Nolan M."/>
            <person name="Ohm R.A."/>
            <person name="Patyshakuliyeva A."/>
            <person name="Rokas A."/>
            <person name="Ruiz-Duenas F.J."/>
            <person name="Sabat G."/>
            <person name="Salamov A."/>
            <person name="Samejima M."/>
            <person name="Schmutz J."/>
            <person name="Slot J.C."/>
            <person name="St John F."/>
            <person name="Stenlid J."/>
            <person name="Sun H."/>
            <person name="Sun S."/>
            <person name="Syed K."/>
            <person name="Tsang A."/>
            <person name="Wiebenga A."/>
            <person name="Young D."/>
            <person name="Pisabarro A."/>
            <person name="Eastwood D.C."/>
            <person name="Martin F."/>
            <person name="Cullen D."/>
            <person name="Grigoriev I.V."/>
            <person name="Hibbett D.S."/>
        </authorList>
    </citation>
    <scope>NUCLEOTIDE SEQUENCE [LARGE SCALE GENOMIC DNA]</scope>
    <source>
        <strain evidence="4">RWD-64-598 SS2</strain>
    </source>
</reference>
<dbReference type="InterPro" id="IPR039228">
    <property type="entry name" value="SZRD1"/>
</dbReference>
<dbReference type="PANTHER" id="PTHR31796:SF2">
    <property type="entry name" value="SUZ DOMAIN-CONTAINING PROTEIN 1"/>
    <property type="match status" value="1"/>
</dbReference>
<organism evidence="3 4">
    <name type="scientific">Coniophora puteana (strain RWD-64-598)</name>
    <name type="common">Brown rot fungus</name>
    <dbReference type="NCBI Taxonomy" id="741705"/>
    <lineage>
        <taxon>Eukaryota</taxon>
        <taxon>Fungi</taxon>
        <taxon>Dikarya</taxon>
        <taxon>Basidiomycota</taxon>
        <taxon>Agaricomycotina</taxon>
        <taxon>Agaricomycetes</taxon>
        <taxon>Agaricomycetidae</taxon>
        <taxon>Boletales</taxon>
        <taxon>Coniophorineae</taxon>
        <taxon>Coniophoraceae</taxon>
        <taxon>Coniophora</taxon>
    </lineage>
</organism>
<dbReference type="GeneID" id="19206240"/>